<dbReference type="InterPro" id="IPR024478">
    <property type="entry name" value="HlyB_4HB_MCP"/>
</dbReference>
<keyword evidence="8" id="KW-1185">Reference proteome</keyword>
<dbReference type="Gene3D" id="6.10.340.10">
    <property type="match status" value="1"/>
</dbReference>
<dbReference type="AlphaFoldDB" id="A0A0J6V9R1"/>
<dbReference type="PANTHER" id="PTHR32089">
    <property type="entry name" value="METHYL-ACCEPTING CHEMOTAXIS PROTEIN MCPB"/>
    <property type="match status" value="1"/>
</dbReference>
<keyword evidence="4" id="KW-0812">Transmembrane</keyword>
<evidence type="ECO:0000313" key="7">
    <source>
        <dbReference type="EMBL" id="KMO35741.1"/>
    </source>
</evidence>
<dbReference type="SMART" id="SM00304">
    <property type="entry name" value="HAMP"/>
    <property type="match status" value="1"/>
</dbReference>
<dbReference type="PANTHER" id="PTHR32089:SF112">
    <property type="entry name" value="LYSOZYME-LIKE PROTEIN-RELATED"/>
    <property type="match status" value="1"/>
</dbReference>
<evidence type="ECO:0000256" key="1">
    <source>
        <dbReference type="ARBA" id="ARBA00023224"/>
    </source>
</evidence>
<comment type="caution">
    <text evidence="7">The sequence shown here is derived from an EMBL/GenBank/DDBJ whole genome shotgun (WGS) entry which is preliminary data.</text>
</comment>
<dbReference type="RefSeq" id="WP_048452923.1">
    <property type="nucleotide sequence ID" value="NZ_LABZ01000158.1"/>
</dbReference>
<keyword evidence="4" id="KW-0472">Membrane</keyword>
<dbReference type="Pfam" id="PF12729">
    <property type="entry name" value="4HB_MCP_1"/>
    <property type="match status" value="1"/>
</dbReference>
<proteinExistence type="inferred from homology"/>
<dbReference type="PROSITE" id="PS50111">
    <property type="entry name" value="CHEMOTAXIS_TRANSDUC_2"/>
    <property type="match status" value="1"/>
</dbReference>
<dbReference type="SUPFAM" id="SSF58104">
    <property type="entry name" value="Methyl-accepting chemotaxis protein (MCP) signaling domain"/>
    <property type="match status" value="1"/>
</dbReference>
<dbReference type="InterPro" id="IPR004089">
    <property type="entry name" value="MCPsignal_dom"/>
</dbReference>
<dbReference type="Gene3D" id="1.10.287.950">
    <property type="entry name" value="Methyl-accepting chemotaxis protein"/>
    <property type="match status" value="1"/>
</dbReference>
<protein>
    <submittedName>
        <fullName evidence="7">Chemotaxis protein</fullName>
    </submittedName>
</protein>
<dbReference type="OrthoDB" id="3289104at2"/>
<name>A0A0J6V9R1_9HYPH</name>
<feature type="domain" description="HAMP" evidence="6">
    <location>
        <begin position="212"/>
        <end position="265"/>
    </location>
</feature>
<keyword evidence="1 3" id="KW-0807">Transducer</keyword>
<dbReference type="EMBL" id="LABZ01000158">
    <property type="protein sequence ID" value="KMO35741.1"/>
    <property type="molecule type" value="Genomic_DNA"/>
</dbReference>
<dbReference type="Pfam" id="PF00015">
    <property type="entry name" value="MCPsignal"/>
    <property type="match status" value="1"/>
</dbReference>
<reference evidence="7 8" key="1">
    <citation type="submission" date="2015-03" db="EMBL/GenBank/DDBJ databases">
        <title>Genome sequencing of Methylobacterium tarhaniae DSM 25844.</title>
        <authorList>
            <person name="Chaudhry V."/>
            <person name="Patil P.B."/>
        </authorList>
    </citation>
    <scope>NUCLEOTIDE SEQUENCE [LARGE SCALE GENOMIC DNA]</scope>
    <source>
        <strain evidence="7 8">DSM 25844</strain>
    </source>
</reference>
<dbReference type="GO" id="GO:0006935">
    <property type="term" value="P:chemotaxis"/>
    <property type="evidence" value="ECO:0007669"/>
    <property type="project" value="InterPro"/>
</dbReference>
<dbReference type="Proteomes" id="UP000036449">
    <property type="component" value="Unassembled WGS sequence"/>
</dbReference>
<dbReference type="InterPro" id="IPR004090">
    <property type="entry name" value="Chemotax_Me-accpt_rcpt"/>
</dbReference>
<gene>
    <name evidence="7" type="ORF">VQ03_21405</name>
</gene>
<feature type="transmembrane region" description="Helical" evidence="4">
    <location>
        <begin position="190"/>
        <end position="214"/>
    </location>
</feature>
<dbReference type="PRINTS" id="PR00260">
    <property type="entry name" value="CHEMTRNSDUCR"/>
</dbReference>
<dbReference type="SMART" id="SM00283">
    <property type="entry name" value="MA"/>
    <property type="match status" value="1"/>
</dbReference>
<evidence type="ECO:0000256" key="4">
    <source>
        <dbReference type="SAM" id="Phobius"/>
    </source>
</evidence>
<evidence type="ECO:0000259" key="6">
    <source>
        <dbReference type="PROSITE" id="PS50885"/>
    </source>
</evidence>
<dbReference type="Pfam" id="PF00672">
    <property type="entry name" value="HAMP"/>
    <property type="match status" value="1"/>
</dbReference>
<dbReference type="PATRIC" id="fig|1187852.3.peg.1755"/>
<accession>A0A0J6V9R1</accession>
<evidence type="ECO:0000259" key="5">
    <source>
        <dbReference type="PROSITE" id="PS50111"/>
    </source>
</evidence>
<evidence type="ECO:0000256" key="3">
    <source>
        <dbReference type="PROSITE-ProRule" id="PRU00284"/>
    </source>
</evidence>
<evidence type="ECO:0000313" key="8">
    <source>
        <dbReference type="Proteomes" id="UP000036449"/>
    </source>
</evidence>
<dbReference type="SUPFAM" id="SSF158472">
    <property type="entry name" value="HAMP domain-like"/>
    <property type="match status" value="1"/>
</dbReference>
<sequence length="564" mass="58354">MSLQSLSIRSKLVAAFSMLLLLLGGLSTAGLWSASTINDRLIEVETNWLPSLRAAAELDALTGRYNTSLLRHILTQEATMLAQVGDDLAKRGRTIETVAKTVQGYISSPEERALFETFTREWHAFTRAVDLILGLSHKGEKAQALTVYETQGVQPRRNASIALAKIIKLNQEGAHQAESDSQQAYARMRLTLIGTGLAAVVLAIALAGSIILGISRGIGSIVRSMQSLAAGDLTAVVPHQGARTEIGTIADAVQVFKAGLIRMKALEEETAQARLAAEEQRKAGMRQMADSFETAVGGIIGMVSASATELQATARQLTSTATGTASQSTTVAAAAEEAAANVNTVAAAAAAEELGVSVQEIGRQVQGSAQLAQVAVGEAGQTVALVQALSRNAARIGDMVVMISSIASQTNLLALNATIEAARAGAAGRGFAVVASEVKALAEQTARTTEEIGRQIGEVQDVTGQAVTAIGGITGRIREIDAVAASLAMAVEQQGAATQEIVRNVSQASAGTNEVTGNIAGVARASEETGAAASKVLSAASELSRESEHLGAEVARFLATVRAA</sequence>
<organism evidence="7 8">
    <name type="scientific">Methylobacterium tarhaniae</name>
    <dbReference type="NCBI Taxonomy" id="1187852"/>
    <lineage>
        <taxon>Bacteria</taxon>
        <taxon>Pseudomonadati</taxon>
        <taxon>Pseudomonadota</taxon>
        <taxon>Alphaproteobacteria</taxon>
        <taxon>Hyphomicrobiales</taxon>
        <taxon>Methylobacteriaceae</taxon>
        <taxon>Methylobacterium</taxon>
    </lineage>
</organism>
<feature type="domain" description="Methyl-accepting transducer" evidence="5">
    <location>
        <begin position="299"/>
        <end position="544"/>
    </location>
</feature>
<dbReference type="PROSITE" id="PS50885">
    <property type="entry name" value="HAMP"/>
    <property type="match status" value="1"/>
</dbReference>
<dbReference type="InterPro" id="IPR003660">
    <property type="entry name" value="HAMP_dom"/>
</dbReference>
<keyword evidence="4" id="KW-1133">Transmembrane helix</keyword>
<dbReference type="GO" id="GO:0007165">
    <property type="term" value="P:signal transduction"/>
    <property type="evidence" value="ECO:0007669"/>
    <property type="project" value="UniProtKB-KW"/>
</dbReference>
<dbReference type="GO" id="GO:0004888">
    <property type="term" value="F:transmembrane signaling receptor activity"/>
    <property type="evidence" value="ECO:0007669"/>
    <property type="project" value="InterPro"/>
</dbReference>
<dbReference type="GO" id="GO:0016020">
    <property type="term" value="C:membrane"/>
    <property type="evidence" value="ECO:0007669"/>
    <property type="project" value="InterPro"/>
</dbReference>
<comment type="similarity">
    <text evidence="2">Belongs to the methyl-accepting chemotaxis (MCP) protein family.</text>
</comment>
<evidence type="ECO:0000256" key="2">
    <source>
        <dbReference type="ARBA" id="ARBA00029447"/>
    </source>
</evidence>